<dbReference type="InterPro" id="IPR011041">
    <property type="entry name" value="Quinoprot_gluc/sorb_DH_b-prop"/>
</dbReference>
<evidence type="ECO:0000313" key="4">
    <source>
        <dbReference type="WBParaSite" id="GPLIN_000938800"/>
    </source>
</evidence>
<dbReference type="SUPFAM" id="SSF50952">
    <property type="entry name" value="Soluble quinoprotein glucose dehydrogenase"/>
    <property type="match status" value="1"/>
</dbReference>
<dbReference type="WBParaSite" id="GPLIN_000938800">
    <property type="protein sequence ID" value="GPLIN_000938800"/>
    <property type="gene ID" value="GPLIN_000938800"/>
</dbReference>
<proteinExistence type="predicted"/>
<reference evidence="3" key="1">
    <citation type="submission" date="2014-05" db="EMBL/GenBank/DDBJ databases">
        <title>The genome and life-stage specific transcriptomes of Globodera pallida elucidate key aspects of plant parasitism by a cyst nematode.</title>
        <authorList>
            <person name="Cotton J.A."/>
            <person name="Lilley C.J."/>
            <person name="Jones L.M."/>
            <person name="Kikuchi T."/>
            <person name="Reid A.J."/>
            <person name="Thorpe P."/>
            <person name="Tsai I.J."/>
            <person name="Beasley H."/>
            <person name="Blok V."/>
            <person name="Cock P.J.A."/>
            <person name="Van den Akker S.E."/>
            <person name="Holroyd N."/>
            <person name="Hunt M."/>
            <person name="Mantelin S."/>
            <person name="Naghra H."/>
            <person name="Pain A."/>
            <person name="Palomares-Rius J.E."/>
            <person name="Zarowiecki M."/>
            <person name="Berriman M."/>
            <person name="Jones J.T."/>
            <person name="Urwin P.E."/>
        </authorList>
    </citation>
    <scope>NUCLEOTIDE SEQUENCE [LARGE SCALE GENOMIC DNA]</scope>
    <source>
        <strain evidence="3">Lindley</strain>
    </source>
</reference>
<dbReference type="Gene3D" id="2.120.10.30">
    <property type="entry name" value="TolB, C-terminal domain"/>
    <property type="match status" value="1"/>
</dbReference>
<organism evidence="3 4">
    <name type="scientific">Globodera pallida</name>
    <name type="common">Potato cyst nematode worm</name>
    <name type="synonym">Heterodera pallida</name>
    <dbReference type="NCBI Taxonomy" id="36090"/>
    <lineage>
        <taxon>Eukaryota</taxon>
        <taxon>Metazoa</taxon>
        <taxon>Ecdysozoa</taxon>
        <taxon>Nematoda</taxon>
        <taxon>Chromadorea</taxon>
        <taxon>Rhabditida</taxon>
        <taxon>Tylenchina</taxon>
        <taxon>Tylenchomorpha</taxon>
        <taxon>Tylenchoidea</taxon>
        <taxon>Heteroderidae</taxon>
        <taxon>Heteroderinae</taxon>
        <taxon>Globodera</taxon>
    </lineage>
</organism>
<dbReference type="InterPro" id="IPR012938">
    <property type="entry name" value="Glc/Sorbosone_DH"/>
</dbReference>
<evidence type="ECO:0000313" key="3">
    <source>
        <dbReference type="Proteomes" id="UP000050741"/>
    </source>
</evidence>
<feature type="region of interest" description="Disordered" evidence="1">
    <location>
        <begin position="284"/>
        <end position="306"/>
    </location>
</feature>
<evidence type="ECO:0000259" key="2">
    <source>
        <dbReference type="Pfam" id="PF07995"/>
    </source>
</evidence>
<accession>A0A183C941</accession>
<feature type="domain" description="Glucose/Sorbosone dehydrogenase" evidence="2">
    <location>
        <begin position="326"/>
        <end position="466"/>
    </location>
</feature>
<protein>
    <submittedName>
        <fullName evidence="4">GSDH domain-containing protein</fullName>
    </submittedName>
</protein>
<dbReference type="InterPro" id="IPR011042">
    <property type="entry name" value="6-blade_b-propeller_TolB-like"/>
</dbReference>
<dbReference type="AlphaFoldDB" id="A0A183C941"/>
<reference evidence="4" key="2">
    <citation type="submission" date="2016-06" db="UniProtKB">
        <authorList>
            <consortium name="WormBaseParasite"/>
        </authorList>
    </citation>
    <scope>IDENTIFICATION</scope>
</reference>
<evidence type="ECO:0000256" key="1">
    <source>
        <dbReference type="SAM" id="MobiDB-lite"/>
    </source>
</evidence>
<dbReference type="Proteomes" id="UP000050741">
    <property type="component" value="Unassembled WGS sequence"/>
</dbReference>
<feature type="domain" description="Glucose/Sorbosone dehydrogenase" evidence="2">
    <location>
        <begin position="126"/>
        <end position="294"/>
    </location>
</feature>
<keyword evidence="3" id="KW-1185">Reference proteome</keyword>
<sequence length="473" mass="50852">MRQRNPHPSPKARMMGERKLRNTVDLRNLLKRQRYDLQCGHGGPWQRARGCTEWRGMRSRRRTGALAPPEQKRDRDMKTRFRAALPAIALLAACNAGAGVSAQPQATPSPAPDPAPPFTLTQVADFDTPWAMAFLPDGRMLVTEKAGKILLVSADGKQQQTIATVDVAFQGQGGLLDVIPAPDFAKSHQVYYTYAEPRPNGSSLAMARASFVDGATPALANPQVLWRAGSDGKGGQFGAIIAFAPDGKSLFLTSGERQRFTPAQDPNQALGKILHLTLDGKPAPGNPWAGKTGTATVTVTDPPKNTEIAKTAPGRTEAVEGTNLVPAETWSLGHRNPYGLGGDEVNLIRKGANYGWPNVSNGDNYDDTPIPDHAPGDGYAAPSVYWNPSISPGGMIYYSGDLFPQWKGSLLIGALSGRGLIQVALNGDKARKAGQWALNMRIRDVVQGPDGAVWLLEDAGKTNGRLFKLTPRQ</sequence>
<feature type="compositionally biased region" description="Low complexity" evidence="1">
    <location>
        <begin position="289"/>
        <end position="300"/>
    </location>
</feature>
<dbReference type="PANTHER" id="PTHR19328">
    <property type="entry name" value="HEDGEHOG-INTERACTING PROTEIN"/>
    <property type="match status" value="1"/>
</dbReference>
<dbReference type="Pfam" id="PF07995">
    <property type="entry name" value="GSDH"/>
    <property type="match status" value="2"/>
</dbReference>
<dbReference type="PANTHER" id="PTHR19328:SF75">
    <property type="entry name" value="ALDOSE SUGAR DEHYDROGENASE YLII"/>
    <property type="match status" value="1"/>
</dbReference>
<name>A0A183C941_GLOPA</name>